<name>A0ACC4CTH6_POPAL</name>
<evidence type="ECO:0000313" key="2">
    <source>
        <dbReference type="Proteomes" id="UP000309997"/>
    </source>
</evidence>
<proteinExistence type="predicted"/>
<organism evidence="1 2">
    <name type="scientific">Populus alba</name>
    <name type="common">White poplar</name>
    <dbReference type="NCBI Taxonomy" id="43335"/>
    <lineage>
        <taxon>Eukaryota</taxon>
        <taxon>Viridiplantae</taxon>
        <taxon>Streptophyta</taxon>
        <taxon>Embryophyta</taxon>
        <taxon>Tracheophyta</taxon>
        <taxon>Spermatophyta</taxon>
        <taxon>Magnoliopsida</taxon>
        <taxon>eudicotyledons</taxon>
        <taxon>Gunneridae</taxon>
        <taxon>Pentapetalae</taxon>
        <taxon>rosids</taxon>
        <taxon>fabids</taxon>
        <taxon>Malpighiales</taxon>
        <taxon>Salicaceae</taxon>
        <taxon>Saliceae</taxon>
        <taxon>Populus</taxon>
    </lineage>
</organism>
<sequence length="608" mass="67687">MSEETKSSDFTSLETRPGILFIGSSNVGKRTLLSRLLSIDLEDAFDSSNQVFSHGWSINTKYYTADVSLWIAHLHEGFSIGSLPIYNKLAALVMVFDLSDLSSFVALKDWVDGNDISKFEILLCIGNKVDRIPGHPVHAEYRRQLRKIGESGSFDDLNVEPDEFGISEIEGSSLLGDEEEPSREIKRSCIEWCTDHGIEYIEACASNVDFDKCLLVDGDSQGVERLYGALSAHMWPGMILKSDNKIIQPTLPDKEEISEDESDYELEYEVLSGGSAEPWDDTYGGWVSANGRTAIPDEGGPVTENNYVKECEHEYREKFDKEEMQPSSSATELQGDKRAVPDVQEPCENGESDEVTPFDFEDLEQLMSEIGNVRDNLRLMPDFQRREMAANLAMKMAAMFGVHGDFGMVMRPTIYKVPTGLKAGIMGPNYVPGEKKDLDCPGEVRPCGDEQISQQAQPVSTWRHGPWKKTLLRLLTRVILVQETILRIAPRSCPKSLGWDKHLAKKMWCVGPETMGPNVVVGMCKGVQYLNEIKDSVVAGFQWASKEGALAEENKRGICFEVCDVVLPADAIHSGGGEVIPTARRVIYASQLTAKPRLLHLFIGVRNI</sequence>
<keyword evidence="2" id="KW-1185">Reference proteome</keyword>
<evidence type="ECO:0000313" key="1">
    <source>
        <dbReference type="EMBL" id="KAL3604265.1"/>
    </source>
</evidence>
<reference evidence="1 2" key="1">
    <citation type="journal article" date="2024" name="Plant Biotechnol. J.">
        <title>Genome and CRISPR/Cas9 system of a widespread forest tree (Populus alba) in the world.</title>
        <authorList>
            <person name="Liu Y.J."/>
            <person name="Jiang P.F."/>
            <person name="Han X.M."/>
            <person name="Li X.Y."/>
            <person name="Wang H.M."/>
            <person name="Wang Y.J."/>
            <person name="Wang X.X."/>
            <person name="Zeng Q.Y."/>
        </authorList>
    </citation>
    <scope>NUCLEOTIDE SEQUENCE [LARGE SCALE GENOMIC DNA]</scope>
    <source>
        <strain evidence="2">cv. PAL-ZL1</strain>
    </source>
</reference>
<dbReference type="Proteomes" id="UP000309997">
    <property type="component" value="Unassembled WGS sequence"/>
</dbReference>
<accession>A0ACC4CTH6</accession>
<gene>
    <name evidence="1" type="ORF">D5086_005124</name>
</gene>
<protein>
    <submittedName>
        <fullName evidence="1">Uncharacterized protein</fullName>
    </submittedName>
</protein>
<dbReference type="EMBL" id="RCHU02000002">
    <property type="protein sequence ID" value="KAL3604265.1"/>
    <property type="molecule type" value="Genomic_DNA"/>
</dbReference>
<comment type="caution">
    <text evidence="1">The sequence shown here is derived from an EMBL/GenBank/DDBJ whole genome shotgun (WGS) entry which is preliminary data.</text>
</comment>